<reference evidence="2 3" key="1">
    <citation type="submission" date="2018-03" db="EMBL/GenBank/DDBJ databases">
        <title>Genomic Encyclopedia of Archaeal and Bacterial Type Strains, Phase II (KMG-II): from individual species to whole genera.</title>
        <authorList>
            <person name="Goeker M."/>
        </authorList>
    </citation>
    <scope>NUCLEOTIDE SEQUENCE [LARGE SCALE GENOMIC DNA]</scope>
    <source>
        <strain evidence="2 3">DSM 44720</strain>
    </source>
</reference>
<dbReference type="AlphaFoldDB" id="A0A2T0SSC8"/>
<evidence type="ECO:0000313" key="2">
    <source>
        <dbReference type="EMBL" id="PRY36283.1"/>
    </source>
</evidence>
<dbReference type="EMBL" id="PVTF01000012">
    <property type="protein sequence ID" value="PRY36283.1"/>
    <property type="molecule type" value="Genomic_DNA"/>
</dbReference>
<dbReference type="Gene3D" id="3.60.40.10">
    <property type="entry name" value="PPM-type phosphatase domain"/>
    <property type="match status" value="1"/>
</dbReference>
<proteinExistence type="predicted"/>
<feature type="domain" description="PPM-type phosphatase" evidence="1">
    <location>
        <begin position="12"/>
        <end position="213"/>
    </location>
</feature>
<sequence>MRAVMESRATPGRVNDDYAVVGLEWAVVLDGATALKPEKNGCIHDVPWVVHRLAGNLAQLLTTASDLVLADALAESIAHTCAAHEKTCDLSNPDSPSSTVTILRHRDDFLDYLVLGDSPLLVSHAGKIEPVLDERMANLNDYSYDAVMAVQNTPEGYYVANTMPDAAYQAVHGSFPAGSVDSAALLTDGASRLVDAFQLISWEELFRILSDEGPASLITQTRKVEAGGVVSSDGRTRKHHDDATAVFVNLVP</sequence>
<dbReference type="InterPro" id="IPR036457">
    <property type="entry name" value="PPM-type-like_dom_sf"/>
</dbReference>
<dbReference type="InterPro" id="IPR001932">
    <property type="entry name" value="PPM-type_phosphatase-like_dom"/>
</dbReference>
<dbReference type="Proteomes" id="UP000239494">
    <property type="component" value="Unassembled WGS sequence"/>
</dbReference>
<evidence type="ECO:0000259" key="1">
    <source>
        <dbReference type="Pfam" id="PF13672"/>
    </source>
</evidence>
<comment type="caution">
    <text evidence="2">The sequence shown here is derived from an EMBL/GenBank/DDBJ whole genome shotgun (WGS) entry which is preliminary data.</text>
</comment>
<gene>
    <name evidence="2" type="ORF">CLV43_112210</name>
</gene>
<name>A0A2T0SSC8_9PSEU</name>
<dbReference type="Pfam" id="PF13672">
    <property type="entry name" value="PP2C_2"/>
    <property type="match status" value="1"/>
</dbReference>
<dbReference type="SUPFAM" id="SSF81606">
    <property type="entry name" value="PP2C-like"/>
    <property type="match status" value="1"/>
</dbReference>
<dbReference type="OrthoDB" id="3190646at2"/>
<accession>A0A2T0SSC8</accession>
<organism evidence="2 3">
    <name type="scientific">Umezawaea tangerina</name>
    <dbReference type="NCBI Taxonomy" id="84725"/>
    <lineage>
        <taxon>Bacteria</taxon>
        <taxon>Bacillati</taxon>
        <taxon>Actinomycetota</taxon>
        <taxon>Actinomycetes</taxon>
        <taxon>Pseudonocardiales</taxon>
        <taxon>Pseudonocardiaceae</taxon>
        <taxon>Umezawaea</taxon>
    </lineage>
</organism>
<protein>
    <submittedName>
        <fullName evidence="2">Protein phosphatase 2C-like protein</fullName>
    </submittedName>
</protein>
<evidence type="ECO:0000313" key="3">
    <source>
        <dbReference type="Proteomes" id="UP000239494"/>
    </source>
</evidence>
<keyword evidence="3" id="KW-1185">Reference proteome</keyword>